<accession>A0AAD7J9N8</accession>
<evidence type="ECO:0000313" key="1">
    <source>
        <dbReference type="EMBL" id="KAJ7760054.1"/>
    </source>
</evidence>
<dbReference type="Gene3D" id="1.20.1280.50">
    <property type="match status" value="1"/>
</dbReference>
<feature type="non-terminal residue" evidence="1">
    <location>
        <position position="1"/>
    </location>
</feature>
<evidence type="ECO:0000313" key="2">
    <source>
        <dbReference type="Proteomes" id="UP001215280"/>
    </source>
</evidence>
<gene>
    <name evidence="1" type="ORF">DFH07DRAFT_740873</name>
</gene>
<organism evidence="1 2">
    <name type="scientific">Mycena maculata</name>
    <dbReference type="NCBI Taxonomy" id="230809"/>
    <lineage>
        <taxon>Eukaryota</taxon>
        <taxon>Fungi</taxon>
        <taxon>Dikarya</taxon>
        <taxon>Basidiomycota</taxon>
        <taxon>Agaricomycotina</taxon>
        <taxon>Agaricomycetes</taxon>
        <taxon>Agaricomycetidae</taxon>
        <taxon>Agaricales</taxon>
        <taxon>Marasmiineae</taxon>
        <taxon>Mycenaceae</taxon>
        <taxon>Mycena</taxon>
    </lineage>
</organism>
<sequence>HIEQHNAIVSPLRGLAPEIMQEIFSWALPDLKDMMFPPSNAQDPWNISRVCSRWRTLSAPKLWIQVSIAFVHEPSPNAFHSLAAQLERSDPCLLTMSIANTDLAPLHLLAKHSTRWQSIRFHMVTTPNMIPVLDRISGCLPKLHRLELEYSPLRAFEVAHKLSEVFTSGRVFV</sequence>
<dbReference type="EMBL" id="JARJLG010000050">
    <property type="protein sequence ID" value="KAJ7760054.1"/>
    <property type="molecule type" value="Genomic_DNA"/>
</dbReference>
<dbReference type="AlphaFoldDB" id="A0AAD7J9N8"/>
<name>A0AAD7J9N8_9AGAR</name>
<comment type="caution">
    <text evidence="1">The sequence shown here is derived from an EMBL/GenBank/DDBJ whole genome shotgun (WGS) entry which is preliminary data.</text>
</comment>
<evidence type="ECO:0008006" key="3">
    <source>
        <dbReference type="Google" id="ProtNLM"/>
    </source>
</evidence>
<keyword evidence="2" id="KW-1185">Reference proteome</keyword>
<protein>
    <recommendedName>
        <fullName evidence="3">F-box domain-containing protein</fullName>
    </recommendedName>
</protein>
<proteinExistence type="predicted"/>
<dbReference type="Proteomes" id="UP001215280">
    <property type="component" value="Unassembled WGS sequence"/>
</dbReference>
<reference evidence="1" key="1">
    <citation type="submission" date="2023-03" db="EMBL/GenBank/DDBJ databases">
        <title>Massive genome expansion in bonnet fungi (Mycena s.s.) driven by repeated elements and novel gene families across ecological guilds.</title>
        <authorList>
            <consortium name="Lawrence Berkeley National Laboratory"/>
            <person name="Harder C.B."/>
            <person name="Miyauchi S."/>
            <person name="Viragh M."/>
            <person name="Kuo A."/>
            <person name="Thoen E."/>
            <person name="Andreopoulos B."/>
            <person name="Lu D."/>
            <person name="Skrede I."/>
            <person name="Drula E."/>
            <person name="Henrissat B."/>
            <person name="Morin E."/>
            <person name="Kohler A."/>
            <person name="Barry K."/>
            <person name="LaButti K."/>
            <person name="Morin E."/>
            <person name="Salamov A."/>
            <person name="Lipzen A."/>
            <person name="Mereny Z."/>
            <person name="Hegedus B."/>
            <person name="Baldrian P."/>
            <person name="Stursova M."/>
            <person name="Weitz H."/>
            <person name="Taylor A."/>
            <person name="Grigoriev I.V."/>
            <person name="Nagy L.G."/>
            <person name="Martin F."/>
            <person name="Kauserud H."/>
        </authorList>
    </citation>
    <scope>NUCLEOTIDE SEQUENCE</scope>
    <source>
        <strain evidence="1">CBHHK188m</strain>
    </source>
</reference>